<name>A0AAQ1UJR6_9BACT</name>
<dbReference type="Proteomes" id="UP000255283">
    <property type="component" value="Unassembled WGS sequence"/>
</dbReference>
<sequence length="150" mass="16894">MAFIIKPLVTEKMTKITDKSSEDKKLRASNKKAAEAKGATEEKVSYAVYKKKQGKVEKVADKEKTIYTYTKPARAKYGFIVKPEANKLEIKKEVESLYNVTVEAVNTARYAGKRSARYTKAGLVKGQKNAFKKAIVTLKEGDRIDFYSNI</sequence>
<dbReference type="Pfam" id="PF00276">
    <property type="entry name" value="Ribosomal_L23"/>
    <property type="match status" value="1"/>
</dbReference>
<dbReference type="GO" id="GO:0019843">
    <property type="term" value="F:rRNA binding"/>
    <property type="evidence" value="ECO:0007669"/>
    <property type="project" value="UniProtKB-UniRule"/>
</dbReference>
<keyword evidence="4" id="KW-0694">RNA-binding</keyword>
<evidence type="ECO:0000256" key="2">
    <source>
        <dbReference type="ARBA" id="ARBA00022980"/>
    </source>
</evidence>
<evidence type="ECO:0000256" key="1">
    <source>
        <dbReference type="ARBA" id="ARBA00006700"/>
    </source>
</evidence>
<dbReference type="GO" id="GO:0003735">
    <property type="term" value="F:structural constituent of ribosome"/>
    <property type="evidence" value="ECO:0007669"/>
    <property type="project" value="InterPro"/>
</dbReference>
<dbReference type="InterPro" id="IPR012678">
    <property type="entry name" value="Ribosomal_uL23/eL15/eS24_sf"/>
</dbReference>
<gene>
    <name evidence="4 6" type="primary">rplW</name>
    <name evidence="6" type="ORF">NCTC13063_01956</name>
</gene>
<keyword evidence="4" id="KW-0699">rRNA-binding</keyword>
<dbReference type="InterPro" id="IPR013025">
    <property type="entry name" value="Ribosomal_uL23-like"/>
</dbReference>
<comment type="similarity">
    <text evidence="1 4">Belongs to the universal ribosomal protein uL23 family.</text>
</comment>
<dbReference type="AlphaFoldDB" id="A0AAQ1UJR6"/>
<dbReference type="EMBL" id="UGTJ01000001">
    <property type="protein sequence ID" value="SUB80660.1"/>
    <property type="molecule type" value="Genomic_DNA"/>
</dbReference>
<reference evidence="6 7" key="1">
    <citation type="submission" date="2018-06" db="EMBL/GenBank/DDBJ databases">
        <authorList>
            <consortium name="Pathogen Informatics"/>
            <person name="Doyle S."/>
        </authorList>
    </citation>
    <scope>NUCLEOTIDE SEQUENCE [LARGE SCALE GENOMIC DNA]</scope>
    <source>
        <strain evidence="6 7">NCTC13063</strain>
    </source>
</reference>
<evidence type="ECO:0000313" key="7">
    <source>
        <dbReference type="Proteomes" id="UP000255283"/>
    </source>
</evidence>
<keyword evidence="2 4" id="KW-0689">Ribosomal protein</keyword>
<evidence type="ECO:0000256" key="4">
    <source>
        <dbReference type="HAMAP-Rule" id="MF_01369"/>
    </source>
</evidence>
<accession>A0AAQ1UJR6</accession>
<protein>
    <recommendedName>
        <fullName evidence="4">Large ribosomal subunit protein uL23</fullName>
    </recommendedName>
</protein>
<dbReference type="InterPro" id="IPR012677">
    <property type="entry name" value="Nucleotide-bd_a/b_plait_sf"/>
</dbReference>
<dbReference type="GO" id="GO:0005840">
    <property type="term" value="C:ribosome"/>
    <property type="evidence" value="ECO:0007669"/>
    <property type="project" value="UniProtKB-KW"/>
</dbReference>
<keyword evidence="3 4" id="KW-0687">Ribonucleoprotein</keyword>
<dbReference type="NCBIfam" id="NF004363">
    <property type="entry name" value="PRK05738.2-4"/>
    <property type="match status" value="1"/>
</dbReference>
<evidence type="ECO:0000313" key="6">
    <source>
        <dbReference type="EMBL" id="SUB80660.1"/>
    </source>
</evidence>
<comment type="caution">
    <text evidence="6">The sequence shown here is derived from an EMBL/GenBank/DDBJ whole genome shotgun (WGS) entry which is preliminary data.</text>
</comment>
<dbReference type="GO" id="GO:1990904">
    <property type="term" value="C:ribonucleoprotein complex"/>
    <property type="evidence" value="ECO:0007669"/>
    <property type="project" value="UniProtKB-KW"/>
</dbReference>
<comment type="subunit">
    <text evidence="4">Part of the 50S ribosomal subunit. Contacts protein L29, and trigger factor when it is bound to the ribosome.</text>
</comment>
<dbReference type="RefSeq" id="WP_115153997.1">
    <property type="nucleotide sequence ID" value="NZ_DBFWLE010000027.1"/>
</dbReference>
<proteinExistence type="inferred from homology"/>
<dbReference type="GO" id="GO:0006412">
    <property type="term" value="P:translation"/>
    <property type="evidence" value="ECO:0007669"/>
    <property type="project" value="UniProtKB-UniRule"/>
</dbReference>
<evidence type="ECO:0000256" key="5">
    <source>
        <dbReference type="SAM" id="MobiDB-lite"/>
    </source>
</evidence>
<comment type="function">
    <text evidence="4">One of the early assembly proteins it binds 23S rRNA. One of the proteins that surrounds the polypeptide exit tunnel on the outside of the ribosome. Forms the main docking site for trigger factor binding to the ribosome.</text>
</comment>
<evidence type="ECO:0000256" key="3">
    <source>
        <dbReference type="ARBA" id="ARBA00023274"/>
    </source>
</evidence>
<dbReference type="SUPFAM" id="SSF54189">
    <property type="entry name" value="Ribosomal proteins S24e, L23 and L15e"/>
    <property type="match status" value="1"/>
</dbReference>
<dbReference type="Gene3D" id="3.30.70.330">
    <property type="match status" value="1"/>
</dbReference>
<organism evidence="6 7">
    <name type="scientific">Segatella buccae</name>
    <dbReference type="NCBI Taxonomy" id="28126"/>
    <lineage>
        <taxon>Bacteria</taxon>
        <taxon>Pseudomonadati</taxon>
        <taxon>Bacteroidota</taxon>
        <taxon>Bacteroidia</taxon>
        <taxon>Bacteroidales</taxon>
        <taxon>Prevotellaceae</taxon>
        <taxon>Segatella</taxon>
    </lineage>
</organism>
<dbReference type="HAMAP" id="MF_01369_B">
    <property type="entry name" value="Ribosomal_uL23_B"/>
    <property type="match status" value="1"/>
</dbReference>
<feature type="region of interest" description="Disordered" evidence="5">
    <location>
        <begin position="19"/>
        <end position="41"/>
    </location>
</feature>